<accession>R7S0V9</accession>
<dbReference type="SUPFAM" id="SSF51197">
    <property type="entry name" value="Clavaminate synthase-like"/>
    <property type="match status" value="1"/>
</dbReference>
<sequence length="1198" mass="135479">MAKRKRVLKATITDAGPRKRVRTKRRTPPDLTLTPLRHAIIVTFLTWQKLRRDAEDAFMLRVKEYPDQFSAFSGKVQDFDEDLSDSSPARMELLGRMSVPPDSPEFINLDAAPRARSRDAAFRNVHQVLMLYRLWDCLAAALDMEEGPDVNFAALKGTAVSQSMSTDVMVYSEHFPNIVNIPDIPDFIMTARDAIAQEYSWFSEPFEETEASKLEFRRGVVDDEMGSRSPMDGILSNLCKRVSSMNAQRILINVELVCLMIRWVLFQGEDISLDIGKAIQKYIVERIASNGPNVPDLDHLRTMQIDTPCAYATLFSPLLLFHRFLLTGRRAMTPLLLGAFMQCQKEKPAWIVYTENLLWRRLVDIAAGKYETVVGLHKFFSDWSRLWNKHSAQLPDPRQDWFLTLIPAFPEQGQQLGRLELLSDADEPENASVDSPTVASVIPDEDSPGEPDKDGPGGPTLQGDDGTTKRISARTNKGKKMPDLVAEDISFQRKSKLLAAKKKKLKIDPIDDDDTDPVEDDQLTDDDLPSEPESENIEDDIDDLKPLKPRFLLPGFTHEDLKRITVDENAYNRAFRMFDIPDKAPAASKSSQKLGEERVLGAEERAELVLPVPLPSFSDGTSPDPAVRDFCVHPRVAKVEYKLLQEIIQSAMSLDDDSPRLVSVFSYERWNSLSTVEQLEEYSSRNIIIHGHPIEGTFSWDTSCFKTKLGLSPDDTISVQDMSKRNLQNISAQNIRVPVQELIEAGKKGGHKGRVYNALSIPIGKRPLVDIAGLAGLDMGRVAWIPARQTMQLKARQEFPYPDHAVSWATAATTDATSWPHIDGEGAGTAVVIVQGMKLWCIARRKSFDHGLETINAVPEGFEPSAANTDFFEYEMYLLREKDCLIMQPGTLHYVLTVEPTIVYGQHFYSLPHIRKSVMSLGHALFTERMISNEAHIGMIRIVVRLLPYWFKCYKDGIIDPCTCPDISTVDGILTVIAVGNVVLFHNVLLLRPHVTSFREKLTIEELVAAKLIYVHFMRLILRSYEIRVDTSTRPTNEEFSVFHAGILRFAQALIAYAKKEEILGLREEAHSTQSRPVKKETVELTPANVFRRTFKAVESFWPNQWEALLPLFPDESAAVQGSDEEQATLEDLLQTRFELEESIIHVVRRESQLEKHEINIEPFRLRQETNAPNTTRQVAAYVEISRTVQGKGKQRQS</sequence>
<dbReference type="KEGG" id="psq:PUNSTDRAFT_139555"/>
<proteinExistence type="predicted"/>
<reference evidence="4" key="1">
    <citation type="journal article" date="2012" name="Science">
        <title>The Paleozoic origin of enzymatic lignin decomposition reconstructed from 31 fungal genomes.</title>
        <authorList>
            <person name="Floudas D."/>
            <person name="Binder M."/>
            <person name="Riley R."/>
            <person name="Barry K."/>
            <person name="Blanchette R.A."/>
            <person name="Henrissat B."/>
            <person name="Martinez A.T."/>
            <person name="Otillar R."/>
            <person name="Spatafora J.W."/>
            <person name="Yadav J.S."/>
            <person name="Aerts A."/>
            <person name="Benoit I."/>
            <person name="Boyd A."/>
            <person name="Carlson A."/>
            <person name="Copeland A."/>
            <person name="Coutinho P.M."/>
            <person name="de Vries R.P."/>
            <person name="Ferreira P."/>
            <person name="Findley K."/>
            <person name="Foster B."/>
            <person name="Gaskell J."/>
            <person name="Glotzer D."/>
            <person name="Gorecki P."/>
            <person name="Heitman J."/>
            <person name="Hesse C."/>
            <person name="Hori C."/>
            <person name="Igarashi K."/>
            <person name="Jurgens J.A."/>
            <person name="Kallen N."/>
            <person name="Kersten P."/>
            <person name="Kohler A."/>
            <person name="Kuees U."/>
            <person name="Kumar T.K.A."/>
            <person name="Kuo A."/>
            <person name="LaButti K."/>
            <person name="Larrondo L.F."/>
            <person name="Lindquist E."/>
            <person name="Ling A."/>
            <person name="Lombard V."/>
            <person name="Lucas S."/>
            <person name="Lundell T."/>
            <person name="Martin R."/>
            <person name="McLaughlin D.J."/>
            <person name="Morgenstern I."/>
            <person name="Morin E."/>
            <person name="Murat C."/>
            <person name="Nagy L.G."/>
            <person name="Nolan M."/>
            <person name="Ohm R.A."/>
            <person name="Patyshakuliyeva A."/>
            <person name="Rokas A."/>
            <person name="Ruiz-Duenas F.J."/>
            <person name="Sabat G."/>
            <person name="Salamov A."/>
            <person name="Samejima M."/>
            <person name="Schmutz J."/>
            <person name="Slot J.C."/>
            <person name="St John F."/>
            <person name="Stenlid J."/>
            <person name="Sun H."/>
            <person name="Sun S."/>
            <person name="Syed K."/>
            <person name="Tsang A."/>
            <person name="Wiebenga A."/>
            <person name="Young D."/>
            <person name="Pisabarro A."/>
            <person name="Eastwood D.C."/>
            <person name="Martin F."/>
            <person name="Cullen D."/>
            <person name="Grigoriev I.V."/>
            <person name="Hibbett D.S."/>
        </authorList>
    </citation>
    <scope>NUCLEOTIDE SEQUENCE [LARGE SCALE GENOMIC DNA]</scope>
    <source>
        <strain evidence="4">HHB-11173 SS5</strain>
    </source>
</reference>
<dbReference type="eggNOG" id="ENOG502RV06">
    <property type="taxonomic scope" value="Eukaryota"/>
</dbReference>
<dbReference type="RefSeq" id="XP_007389332.1">
    <property type="nucleotide sequence ID" value="XM_007389270.1"/>
</dbReference>
<dbReference type="GeneID" id="18880348"/>
<protein>
    <recommendedName>
        <fullName evidence="2">JmjC domain-containing protein</fullName>
    </recommendedName>
</protein>
<dbReference type="OMA" id="TERMISN"/>
<feature type="region of interest" description="Disordered" evidence="1">
    <location>
        <begin position="425"/>
        <end position="480"/>
    </location>
</feature>
<evidence type="ECO:0000256" key="1">
    <source>
        <dbReference type="SAM" id="MobiDB-lite"/>
    </source>
</evidence>
<evidence type="ECO:0000313" key="4">
    <source>
        <dbReference type="Proteomes" id="UP000054196"/>
    </source>
</evidence>
<gene>
    <name evidence="3" type="ORF">PUNSTDRAFT_139555</name>
</gene>
<dbReference type="InterPro" id="IPR003347">
    <property type="entry name" value="JmjC_dom"/>
</dbReference>
<name>R7S0V9_PUNST</name>
<dbReference type="EMBL" id="JH687566">
    <property type="protein sequence ID" value="EIN03432.1"/>
    <property type="molecule type" value="Genomic_DNA"/>
</dbReference>
<feature type="compositionally biased region" description="Acidic residues" evidence="1">
    <location>
        <begin position="510"/>
        <end position="541"/>
    </location>
</feature>
<feature type="domain" description="JmjC" evidence="2">
    <location>
        <begin position="774"/>
        <end position="925"/>
    </location>
</feature>
<dbReference type="OrthoDB" id="3270451at2759"/>
<dbReference type="Proteomes" id="UP000054196">
    <property type="component" value="Unassembled WGS sequence"/>
</dbReference>
<organism evidence="3 4">
    <name type="scientific">Punctularia strigosozonata (strain HHB-11173)</name>
    <name type="common">White-rot fungus</name>
    <dbReference type="NCBI Taxonomy" id="741275"/>
    <lineage>
        <taxon>Eukaryota</taxon>
        <taxon>Fungi</taxon>
        <taxon>Dikarya</taxon>
        <taxon>Basidiomycota</taxon>
        <taxon>Agaricomycotina</taxon>
        <taxon>Agaricomycetes</taxon>
        <taxon>Corticiales</taxon>
        <taxon>Punctulariaceae</taxon>
        <taxon>Punctularia</taxon>
    </lineage>
</organism>
<keyword evidence="4" id="KW-1185">Reference proteome</keyword>
<dbReference type="HOGENOM" id="CLU_271064_0_0_1"/>
<dbReference type="AlphaFoldDB" id="R7S0V9"/>
<evidence type="ECO:0000259" key="2">
    <source>
        <dbReference type="PROSITE" id="PS51184"/>
    </source>
</evidence>
<evidence type="ECO:0000313" key="3">
    <source>
        <dbReference type="EMBL" id="EIN03432.1"/>
    </source>
</evidence>
<dbReference type="PROSITE" id="PS51184">
    <property type="entry name" value="JMJC"/>
    <property type="match status" value="1"/>
</dbReference>
<feature type="region of interest" description="Disordered" evidence="1">
    <location>
        <begin position="508"/>
        <end position="541"/>
    </location>
</feature>